<dbReference type="InterPro" id="IPR046357">
    <property type="entry name" value="PPIase_dom_sf"/>
</dbReference>
<comment type="similarity">
    <text evidence="8">Belongs to the PpiD chaperone family.</text>
</comment>
<dbReference type="Proteomes" id="UP000613011">
    <property type="component" value="Unassembled WGS sequence"/>
</dbReference>
<evidence type="ECO:0000256" key="7">
    <source>
        <dbReference type="ARBA" id="ARBA00023186"/>
    </source>
</evidence>
<feature type="transmembrane region" description="Helical" evidence="12">
    <location>
        <begin position="12"/>
        <end position="29"/>
    </location>
</feature>
<dbReference type="SUPFAM" id="SSF109998">
    <property type="entry name" value="Triger factor/SurA peptide-binding domain-like"/>
    <property type="match status" value="1"/>
</dbReference>
<keyword evidence="6 12" id="KW-0472">Membrane</keyword>
<comment type="subcellular location">
    <subcellularLocation>
        <location evidence="1">Cell inner membrane</location>
        <topology evidence="1">Single-pass type II membrane protein</topology>
        <orientation evidence="1">Periplasmic side</orientation>
    </subcellularLocation>
</comment>
<sequence length="640" mass="71473">MFEYIRKNNRVLMFILFLLIIPSFVLFGIEGYTRMNDRGPVVAKVAGEDIRESEWEAAHRREVDRMREAMPNLDIKLLDTPQARYGTLEALVRDRVIRAAASDARLFTGDQRLAGELQNHPVIASLRGPDGQIDMARYRQLAAQQGMTPEMFENQLRADLSNRQVLGGLAASSLVPPSQAQAILDAFLQRRKVQVERFEPAEFAKRVTPTDAEVEAYYKANTQQFQAPEQVDIEYVVLDLESVMRDIRINEDDLKTYFEQNMARQAGLEERRASHILVAAPASAPAAEREAAKRKAEELLAQVKKSPASFAELARKNSQDPGSAARGGDLDFFTRGAMTKPFEEAAFNLKKGEISEVVETDFGYHIIQLTDVRAPKQQTFAEVRPQLEAELKKQQAQRKFAEMADAFSNAVYEQAEALKPVAERFKLQLRTASGVQREPAPGAQGVLSNPKLLNALFSPESISRKRNTDAIEVGPNQLVSARVVNHQPAQVLPLEQVKDRAREQLKMARGIELAREAGVKQLEALKADPGSVKLPEPMVISRETPRNLPEAVVESALRADPGKLPGAVGVDLGRDGYAVVKVLEVVPREARADDVTQQERQQVAQWVAQAEARAYYEMLQKRYDVQIRAPKPQLGAETPR</sequence>
<evidence type="ECO:0000256" key="1">
    <source>
        <dbReference type="ARBA" id="ARBA00004382"/>
    </source>
</evidence>
<evidence type="ECO:0000256" key="4">
    <source>
        <dbReference type="ARBA" id="ARBA00022692"/>
    </source>
</evidence>
<dbReference type="PANTHER" id="PTHR47529:SF1">
    <property type="entry name" value="PERIPLASMIC CHAPERONE PPID"/>
    <property type="match status" value="1"/>
</dbReference>
<dbReference type="Pfam" id="PF13624">
    <property type="entry name" value="SurA_N_3"/>
    <property type="match status" value="1"/>
</dbReference>
<dbReference type="AlphaFoldDB" id="A0A936ZSK0"/>
<evidence type="ECO:0000256" key="2">
    <source>
        <dbReference type="ARBA" id="ARBA00022475"/>
    </source>
</evidence>
<evidence type="ECO:0000256" key="5">
    <source>
        <dbReference type="ARBA" id="ARBA00022989"/>
    </source>
</evidence>
<keyword evidence="7" id="KW-0143">Chaperone</keyword>
<dbReference type="RefSeq" id="WP_201683426.1">
    <property type="nucleotide sequence ID" value="NZ_JAEQNA010000002.1"/>
</dbReference>
<dbReference type="GO" id="GO:0003755">
    <property type="term" value="F:peptidyl-prolyl cis-trans isomerase activity"/>
    <property type="evidence" value="ECO:0007669"/>
    <property type="project" value="UniProtKB-KW"/>
</dbReference>
<evidence type="ECO:0000313" key="15">
    <source>
        <dbReference type="Proteomes" id="UP000613011"/>
    </source>
</evidence>
<dbReference type="PROSITE" id="PS50198">
    <property type="entry name" value="PPIC_PPIASE_2"/>
    <property type="match status" value="1"/>
</dbReference>
<keyword evidence="5 12" id="KW-1133">Transmembrane helix</keyword>
<dbReference type="PANTHER" id="PTHR47529">
    <property type="entry name" value="PEPTIDYL-PROLYL CIS-TRANS ISOMERASE D"/>
    <property type="match status" value="1"/>
</dbReference>
<protein>
    <recommendedName>
        <fullName evidence="9">Periplasmic chaperone PpiD</fullName>
    </recommendedName>
    <alternativeName>
        <fullName evidence="10">Periplasmic folding chaperone</fullName>
    </alternativeName>
</protein>
<dbReference type="GO" id="GO:0005886">
    <property type="term" value="C:plasma membrane"/>
    <property type="evidence" value="ECO:0007669"/>
    <property type="project" value="UniProtKB-SubCell"/>
</dbReference>
<evidence type="ECO:0000256" key="9">
    <source>
        <dbReference type="ARBA" id="ARBA00040743"/>
    </source>
</evidence>
<dbReference type="Pfam" id="PF13616">
    <property type="entry name" value="Rotamase_3"/>
    <property type="match status" value="1"/>
</dbReference>
<evidence type="ECO:0000256" key="12">
    <source>
        <dbReference type="SAM" id="Phobius"/>
    </source>
</evidence>
<evidence type="ECO:0000259" key="13">
    <source>
        <dbReference type="PROSITE" id="PS50198"/>
    </source>
</evidence>
<proteinExistence type="inferred from homology"/>
<name>A0A936ZSK0_9BURK</name>
<dbReference type="Gene3D" id="3.10.50.40">
    <property type="match status" value="1"/>
</dbReference>
<accession>A0A936ZSK0</accession>
<keyword evidence="3" id="KW-0997">Cell inner membrane</keyword>
<evidence type="ECO:0000313" key="14">
    <source>
        <dbReference type="EMBL" id="MBL0420345.1"/>
    </source>
</evidence>
<dbReference type="EMBL" id="JAEQNA010000002">
    <property type="protein sequence ID" value="MBL0420345.1"/>
    <property type="molecule type" value="Genomic_DNA"/>
</dbReference>
<reference evidence="14" key="1">
    <citation type="submission" date="2021-01" db="EMBL/GenBank/DDBJ databases">
        <title>Ramlibacter sp. strain AW1 16S ribosomal RNA gene Genome sequencing and assembly.</title>
        <authorList>
            <person name="Kang M."/>
        </authorList>
    </citation>
    <scope>NUCLEOTIDE SEQUENCE</scope>
    <source>
        <strain evidence="14">AW1</strain>
    </source>
</reference>
<dbReference type="SUPFAM" id="SSF54534">
    <property type="entry name" value="FKBP-like"/>
    <property type="match status" value="1"/>
</dbReference>
<organism evidence="14 15">
    <name type="scientific">Ramlibacter aurantiacus</name>
    <dbReference type="NCBI Taxonomy" id="2801330"/>
    <lineage>
        <taxon>Bacteria</taxon>
        <taxon>Pseudomonadati</taxon>
        <taxon>Pseudomonadota</taxon>
        <taxon>Betaproteobacteria</taxon>
        <taxon>Burkholderiales</taxon>
        <taxon>Comamonadaceae</taxon>
        <taxon>Ramlibacter</taxon>
    </lineage>
</organism>
<keyword evidence="11" id="KW-0413">Isomerase</keyword>
<gene>
    <name evidence="14" type="ORF">JI739_08315</name>
</gene>
<dbReference type="InterPro" id="IPR027304">
    <property type="entry name" value="Trigger_fact/SurA_dom_sf"/>
</dbReference>
<evidence type="ECO:0000256" key="8">
    <source>
        <dbReference type="ARBA" id="ARBA00038408"/>
    </source>
</evidence>
<keyword evidence="2" id="KW-1003">Cell membrane</keyword>
<evidence type="ECO:0000256" key="3">
    <source>
        <dbReference type="ARBA" id="ARBA00022519"/>
    </source>
</evidence>
<keyword evidence="15" id="KW-1185">Reference proteome</keyword>
<keyword evidence="4 12" id="KW-0812">Transmembrane</keyword>
<dbReference type="InterPro" id="IPR052029">
    <property type="entry name" value="PpiD_chaperone"/>
</dbReference>
<evidence type="ECO:0000256" key="6">
    <source>
        <dbReference type="ARBA" id="ARBA00023136"/>
    </source>
</evidence>
<evidence type="ECO:0000256" key="11">
    <source>
        <dbReference type="PROSITE-ProRule" id="PRU00278"/>
    </source>
</evidence>
<comment type="caution">
    <text evidence="14">The sequence shown here is derived from an EMBL/GenBank/DDBJ whole genome shotgun (WGS) entry which is preliminary data.</text>
</comment>
<dbReference type="Gene3D" id="1.10.4030.10">
    <property type="entry name" value="Porin chaperone SurA, peptide-binding domain"/>
    <property type="match status" value="1"/>
</dbReference>
<dbReference type="InterPro" id="IPR000297">
    <property type="entry name" value="PPIase_PpiC"/>
</dbReference>
<keyword evidence="11" id="KW-0697">Rotamase</keyword>
<feature type="domain" description="PpiC" evidence="13">
    <location>
        <begin position="268"/>
        <end position="371"/>
    </location>
</feature>
<evidence type="ECO:0000256" key="10">
    <source>
        <dbReference type="ARBA" id="ARBA00042775"/>
    </source>
</evidence>